<dbReference type="PANTHER" id="PTHR11941:SF54">
    <property type="entry name" value="ENOYL-COA HYDRATASE, MITOCHONDRIAL"/>
    <property type="match status" value="1"/>
</dbReference>
<dbReference type="InterPro" id="IPR029045">
    <property type="entry name" value="ClpP/crotonase-like_dom_sf"/>
</dbReference>
<evidence type="ECO:0000256" key="2">
    <source>
        <dbReference type="ARBA" id="ARBA00023239"/>
    </source>
</evidence>
<dbReference type="FunFam" id="3.90.226.10:FF:000009">
    <property type="entry name" value="Carnitinyl-CoA dehydratase"/>
    <property type="match status" value="1"/>
</dbReference>
<dbReference type="eggNOG" id="COG1024">
    <property type="taxonomic scope" value="Bacteria"/>
</dbReference>
<dbReference type="GO" id="GO:0016829">
    <property type="term" value="F:lyase activity"/>
    <property type="evidence" value="ECO:0007669"/>
    <property type="project" value="UniProtKB-KW"/>
</dbReference>
<name>B6JI41_AFIC5</name>
<organism evidence="3 4">
    <name type="scientific">Afipia carboxidovorans (strain ATCC 49405 / DSM 1227 / KCTC 32145 / OM5)</name>
    <name type="common">Oligotropha carboxidovorans</name>
    <dbReference type="NCBI Taxonomy" id="504832"/>
    <lineage>
        <taxon>Bacteria</taxon>
        <taxon>Pseudomonadati</taxon>
        <taxon>Pseudomonadota</taxon>
        <taxon>Alphaproteobacteria</taxon>
        <taxon>Hyphomicrobiales</taxon>
        <taxon>Nitrobacteraceae</taxon>
        <taxon>Afipia</taxon>
    </lineage>
</organism>
<dbReference type="SUPFAM" id="SSF52096">
    <property type="entry name" value="ClpP/crotonase"/>
    <property type="match status" value="1"/>
</dbReference>
<keyword evidence="4" id="KW-1185">Reference proteome</keyword>
<dbReference type="KEGG" id="oca:OCAR_6067"/>
<sequence length="249" mass="26224">MSSSLAVADIGPVTHLKLNRPKVLNALDDATFDVFLAEIARVEQSGTQGAIVISGEGAKAFCAGADLDTVKKLTGAEKRRFVEKAWSTLDRLARSPIPSVVALHGYVLGGGFELALACDIRIASTGTVFGLPEIALGGVPAFGAIQRLPKLIGQGRAAELMLSGRRFDASEALTMGAITKVTEADALLSDALAIATQLAERPREAVRYLKLALAHEIDGHLASSLHGLISDTCHRDPAYQAQIGRFARG</sequence>
<comment type="similarity">
    <text evidence="1">Belongs to the enoyl-CoA hydratase/isomerase family.</text>
</comment>
<accession>B6JI41</accession>
<dbReference type="Gene3D" id="3.90.226.10">
    <property type="entry name" value="2-enoyl-CoA Hydratase, Chain A, domain 1"/>
    <property type="match status" value="1"/>
</dbReference>
<reference evidence="3 4" key="1">
    <citation type="journal article" date="2011" name="J. Bacteriol.">
        <title>Complete genome sequences of the chemolithoautotrophic Oligotropha carboxidovorans strains OM4 and OM5.</title>
        <authorList>
            <person name="Volland S."/>
            <person name="Rachinger M."/>
            <person name="Strittmatter A."/>
            <person name="Daniel R."/>
            <person name="Gottschalk G."/>
            <person name="Meyer O."/>
        </authorList>
    </citation>
    <scope>NUCLEOTIDE SEQUENCE [LARGE SCALE GENOMIC DNA]</scope>
    <source>
        <strain evidence="4">ATCC 49405 / DSM 1227 / KCTC 32145 / OM5</strain>
    </source>
</reference>
<dbReference type="GO" id="GO:0006635">
    <property type="term" value="P:fatty acid beta-oxidation"/>
    <property type="evidence" value="ECO:0007669"/>
    <property type="project" value="TreeGrafter"/>
</dbReference>
<gene>
    <name evidence="3" type="ordered locus">OCA5_c19600</name>
</gene>
<dbReference type="InterPro" id="IPR001753">
    <property type="entry name" value="Enoyl-CoA_hydra/iso"/>
</dbReference>
<dbReference type="Pfam" id="PF00378">
    <property type="entry name" value="ECH_1"/>
    <property type="match status" value="1"/>
</dbReference>
<dbReference type="HOGENOM" id="CLU_009834_7_6_5"/>
<evidence type="ECO:0000313" key="3">
    <source>
        <dbReference type="EMBL" id="AEI06670.1"/>
    </source>
</evidence>
<dbReference type="RefSeq" id="WP_012563211.1">
    <property type="nucleotide sequence ID" value="NC_011386.1"/>
</dbReference>
<protein>
    <submittedName>
        <fullName evidence="3">Putative 3-hydroxybutyryl-CoA dehydratase</fullName>
    </submittedName>
</protein>
<dbReference type="Proteomes" id="UP000007730">
    <property type="component" value="Chromosome"/>
</dbReference>
<dbReference type="CDD" id="cd06558">
    <property type="entry name" value="crotonase-like"/>
    <property type="match status" value="1"/>
</dbReference>
<proteinExistence type="inferred from homology"/>
<evidence type="ECO:0000256" key="1">
    <source>
        <dbReference type="ARBA" id="ARBA00005254"/>
    </source>
</evidence>
<dbReference type="AlphaFoldDB" id="B6JI41"/>
<dbReference type="PANTHER" id="PTHR11941">
    <property type="entry name" value="ENOYL-COA HYDRATASE-RELATED"/>
    <property type="match status" value="1"/>
</dbReference>
<evidence type="ECO:0000313" key="4">
    <source>
        <dbReference type="Proteomes" id="UP000007730"/>
    </source>
</evidence>
<dbReference type="KEGG" id="ocg:OCA5_c19600"/>
<dbReference type="STRING" id="504832.OCA5_c19600"/>
<dbReference type="EMBL" id="CP002826">
    <property type="protein sequence ID" value="AEI06670.1"/>
    <property type="molecule type" value="Genomic_DNA"/>
</dbReference>
<dbReference type="OrthoDB" id="7271016at2"/>
<keyword evidence="2" id="KW-0456">Lyase</keyword>